<proteinExistence type="predicted"/>
<sequence>MKVKTPFNPSKRAECRVKDPVPAPTSCHYCSGNVAVASNDCIYGREYGVWPWVYLCGSCGAYVGLHPFTAIPLGSLADYETREARKHSKRYFSNLLTVRNLKRSDGYKIMADEMGIDRSKCHFGMFDIEMCNRAADACERLLKVQQ</sequence>
<dbReference type="InterPro" id="IPR021686">
    <property type="entry name" value="DUF3268"/>
</dbReference>
<dbReference type="RefSeq" id="WP_067370579.1">
    <property type="nucleotide sequence ID" value="NZ_BAAAFS010000007.1"/>
</dbReference>
<dbReference type="EMBL" id="VXKB01000008">
    <property type="protein sequence ID" value="KAA8712975.1"/>
    <property type="molecule type" value="Genomic_DNA"/>
</dbReference>
<reference evidence="1 2" key="1">
    <citation type="submission" date="2019-09" db="EMBL/GenBank/DDBJ databases">
        <title>Draft genome sequence of various Type strains from the CCUG.</title>
        <authorList>
            <person name="Pineiro-Iglesias B."/>
            <person name="Tunovic T."/>
            <person name="Unosson C."/>
            <person name="Inganas E."/>
            <person name="Ohlen M."/>
            <person name="Cardew S."/>
            <person name="Jensie-Markopoulos S."/>
            <person name="Salva-Serra F."/>
            <person name="Jaen-Luchoro D."/>
            <person name="Karlsson R."/>
            <person name="Svensson-Stadler L."/>
            <person name="Chun J."/>
            <person name="Moore E."/>
        </authorList>
    </citation>
    <scope>NUCLEOTIDE SEQUENCE [LARGE SCALE GENOMIC DNA]</scope>
    <source>
        <strain evidence="1 2">CCUG 53682T</strain>
    </source>
</reference>
<dbReference type="Proteomes" id="UP000322181">
    <property type="component" value="Unassembled WGS sequence"/>
</dbReference>
<protein>
    <submittedName>
        <fullName evidence="1">Uncharacterized protein</fullName>
    </submittedName>
</protein>
<evidence type="ECO:0000313" key="2">
    <source>
        <dbReference type="Proteomes" id="UP000322181"/>
    </source>
</evidence>
<accession>A0A5M9R0H3</accession>
<dbReference type="AlphaFoldDB" id="A0A5M9R0H3"/>
<name>A0A5M9R0H3_9GAMM</name>
<comment type="caution">
    <text evidence="1">The sequence shown here is derived from an EMBL/GenBank/DDBJ whole genome shotgun (WGS) entry which is preliminary data.</text>
</comment>
<evidence type="ECO:0000313" key="1">
    <source>
        <dbReference type="EMBL" id="KAA8712975.1"/>
    </source>
</evidence>
<dbReference type="Pfam" id="PF11672">
    <property type="entry name" value="DUF3268"/>
    <property type="match status" value="1"/>
</dbReference>
<dbReference type="OrthoDB" id="1028010at2"/>
<gene>
    <name evidence="1" type="ORF">F4V73_17815</name>
</gene>
<organism evidence="1 2">
    <name type="scientific">Morganella psychrotolerans</name>
    <dbReference type="NCBI Taxonomy" id="368603"/>
    <lineage>
        <taxon>Bacteria</taxon>
        <taxon>Pseudomonadati</taxon>
        <taxon>Pseudomonadota</taxon>
        <taxon>Gammaproteobacteria</taxon>
        <taxon>Enterobacterales</taxon>
        <taxon>Morganellaceae</taxon>
        <taxon>Morganella</taxon>
    </lineage>
</organism>